<feature type="compositionally biased region" description="Basic and acidic residues" evidence="5">
    <location>
        <begin position="428"/>
        <end position="439"/>
    </location>
</feature>
<dbReference type="GO" id="GO:0005634">
    <property type="term" value="C:nucleus"/>
    <property type="evidence" value="ECO:0007669"/>
    <property type="project" value="TreeGrafter"/>
</dbReference>
<dbReference type="GO" id="GO:0006312">
    <property type="term" value="P:mitotic recombination"/>
    <property type="evidence" value="ECO:0007669"/>
    <property type="project" value="TreeGrafter"/>
</dbReference>
<dbReference type="GO" id="GO:0003697">
    <property type="term" value="F:single-stranded DNA binding"/>
    <property type="evidence" value="ECO:0007669"/>
    <property type="project" value="UniProtKB-ARBA"/>
</dbReference>
<evidence type="ECO:0000313" key="7">
    <source>
        <dbReference type="Proteomes" id="UP000054485"/>
    </source>
</evidence>
<keyword evidence="7" id="KW-1185">Reference proteome</keyword>
<feature type="compositionally biased region" description="Polar residues" evidence="5">
    <location>
        <begin position="468"/>
        <end position="485"/>
    </location>
</feature>
<evidence type="ECO:0008006" key="8">
    <source>
        <dbReference type="Google" id="ProtNLM"/>
    </source>
</evidence>
<evidence type="ECO:0000256" key="5">
    <source>
        <dbReference type="SAM" id="MobiDB-lite"/>
    </source>
</evidence>
<dbReference type="GO" id="GO:0000724">
    <property type="term" value="P:double-strand break repair via homologous recombination"/>
    <property type="evidence" value="ECO:0007669"/>
    <property type="project" value="UniProtKB-ARBA"/>
</dbReference>
<keyword evidence="4" id="KW-0234">DNA repair</keyword>
<dbReference type="Proteomes" id="UP000054485">
    <property type="component" value="Unassembled WGS sequence"/>
</dbReference>
<dbReference type="EMBL" id="KN835209">
    <property type="protein sequence ID" value="KIK43598.1"/>
    <property type="molecule type" value="Genomic_DNA"/>
</dbReference>
<keyword evidence="3" id="KW-0233">DNA recombination</keyword>
<feature type="compositionally biased region" description="Low complexity" evidence="5">
    <location>
        <begin position="582"/>
        <end position="592"/>
    </location>
</feature>
<feature type="compositionally biased region" description="Polar residues" evidence="5">
    <location>
        <begin position="572"/>
        <end position="581"/>
    </location>
</feature>
<keyword evidence="2" id="KW-0227">DNA damage</keyword>
<dbReference type="Pfam" id="PF04098">
    <property type="entry name" value="Rad52_Rad22"/>
    <property type="match status" value="1"/>
</dbReference>
<dbReference type="InterPro" id="IPR041247">
    <property type="entry name" value="Rad52_fam"/>
</dbReference>
<feature type="compositionally biased region" description="Low complexity" evidence="5">
    <location>
        <begin position="505"/>
        <end position="515"/>
    </location>
</feature>
<gene>
    <name evidence="6" type="ORF">CY34DRAFT_803689</name>
</gene>
<sequence>MAGAFSGHLLDSYNTTILQPAPGFGQPQSRVVTSGAMSFDASMHGSFRTTNSFADHSLSMDMSDDTAIKIATLQAKLNKKLGPEYISQRPGPGGGPKLTYAEGWKIINIANEVFGFNGWSSQIVNMTTDYMDYNEESKRCNVGISCIVRVTLRCGVFHEDVGYGTAENAKGKAQAIDKSKKEAVTDAVKRALRNFGSLLGNCLYDKSYTQEITKIKVPPAKFDKSELYRRPEFDDTKPSIASGISMAAPASVQTAPQTPAITPDVKVNRVVVKSEPPQGAEVPITYIPRHLRQEMAAGASGPTSATPIRNDQAPENCHGITNGLNTPIHTPVQRTGNANRGQYRQTAPSPLVQPEQRRVSFTEPAAEPPPANEADLPVADETSYSIDSEDDEFYANVDLGDGDLGRPIDFEEGTGGVSVSEVTFDRGEAATSENTRESSKAPQGNSVYGQEISSSGRGEVNAPGGSRLSHSNAPRFQAGPSTANTARHGLDDAVGAPAAPPKILESSSSASASSSEARRGTPSMGGFHFPPGMNPAAQQPKPMRPPHPPNWTTGSTSSSSNISVLKRKADTMQASSSSSRPLQGLGLAQQQQSVAGNPSGTRRPLANLDISAGGDMKRPKR</sequence>
<evidence type="ECO:0000256" key="1">
    <source>
        <dbReference type="ARBA" id="ARBA00006638"/>
    </source>
</evidence>
<dbReference type="SUPFAM" id="SSF54768">
    <property type="entry name" value="dsRNA-binding domain-like"/>
    <property type="match status" value="1"/>
</dbReference>
<dbReference type="GO" id="GO:0045002">
    <property type="term" value="P:double-strand break repair via single-strand annealing"/>
    <property type="evidence" value="ECO:0007669"/>
    <property type="project" value="TreeGrafter"/>
</dbReference>
<name>A0A0D0BK22_9AGAM</name>
<evidence type="ECO:0000256" key="3">
    <source>
        <dbReference type="ARBA" id="ARBA00023172"/>
    </source>
</evidence>
<dbReference type="STRING" id="930992.A0A0D0BK22"/>
<dbReference type="OrthoDB" id="206565at2759"/>
<dbReference type="HOGENOM" id="CLU_011431_2_0_1"/>
<reference evidence="7" key="2">
    <citation type="submission" date="2015-01" db="EMBL/GenBank/DDBJ databases">
        <title>Evolutionary Origins and Diversification of the Mycorrhizal Mutualists.</title>
        <authorList>
            <consortium name="DOE Joint Genome Institute"/>
            <consortium name="Mycorrhizal Genomics Consortium"/>
            <person name="Kohler A."/>
            <person name="Kuo A."/>
            <person name="Nagy L.G."/>
            <person name="Floudas D."/>
            <person name="Copeland A."/>
            <person name="Barry K.W."/>
            <person name="Cichocki N."/>
            <person name="Veneault-Fourrey C."/>
            <person name="LaButti K."/>
            <person name="Lindquist E.A."/>
            <person name="Lipzen A."/>
            <person name="Lundell T."/>
            <person name="Morin E."/>
            <person name="Murat C."/>
            <person name="Riley R."/>
            <person name="Ohm R."/>
            <person name="Sun H."/>
            <person name="Tunlid A."/>
            <person name="Henrissat B."/>
            <person name="Grigoriev I.V."/>
            <person name="Hibbett D.S."/>
            <person name="Martin F."/>
        </authorList>
    </citation>
    <scope>NUCLEOTIDE SEQUENCE [LARGE SCALE GENOMIC DNA]</scope>
    <source>
        <strain evidence="7">UH-Slu-Lm8-n1</strain>
    </source>
</reference>
<evidence type="ECO:0000313" key="6">
    <source>
        <dbReference type="EMBL" id="KIK43598.1"/>
    </source>
</evidence>
<accession>A0A0D0BK22</accession>
<dbReference type="Gene3D" id="3.30.390.80">
    <property type="entry name" value="DNA repair protein Rad52/59/22"/>
    <property type="match status" value="1"/>
</dbReference>
<feature type="compositionally biased region" description="Polar residues" evidence="5">
    <location>
        <begin position="440"/>
        <end position="456"/>
    </location>
</feature>
<dbReference type="PANTHER" id="PTHR12132:SF1">
    <property type="entry name" value="DNA REPAIR PROTEIN RAD52 HOMOLOG"/>
    <property type="match status" value="1"/>
</dbReference>
<evidence type="ECO:0000256" key="4">
    <source>
        <dbReference type="ARBA" id="ARBA00023204"/>
    </source>
</evidence>
<organism evidence="6 7">
    <name type="scientific">Suillus luteus UH-Slu-Lm8-n1</name>
    <dbReference type="NCBI Taxonomy" id="930992"/>
    <lineage>
        <taxon>Eukaryota</taxon>
        <taxon>Fungi</taxon>
        <taxon>Dikarya</taxon>
        <taxon>Basidiomycota</taxon>
        <taxon>Agaricomycotina</taxon>
        <taxon>Agaricomycetes</taxon>
        <taxon>Agaricomycetidae</taxon>
        <taxon>Boletales</taxon>
        <taxon>Suillineae</taxon>
        <taxon>Suillaceae</taxon>
        <taxon>Suillus</taxon>
    </lineage>
</organism>
<reference evidence="6 7" key="1">
    <citation type="submission" date="2014-04" db="EMBL/GenBank/DDBJ databases">
        <authorList>
            <consortium name="DOE Joint Genome Institute"/>
            <person name="Kuo A."/>
            <person name="Ruytinx J."/>
            <person name="Rineau F."/>
            <person name="Colpaert J."/>
            <person name="Kohler A."/>
            <person name="Nagy L.G."/>
            <person name="Floudas D."/>
            <person name="Copeland A."/>
            <person name="Barry K.W."/>
            <person name="Cichocki N."/>
            <person name="Veneault-Fourrey C."/>
            <person name="LaButti K."/>
            <person name="Lindquist E.A."/>
            <person name="Lipzen A."/>
            <person name="Lundell T."/>
            <person name="Morin E."/>
            <person name="Murat C."/>
            <person name="Sun H."/>
            <person name="Tunlid A."/>
            <person name="Henrissat B."/>
            <person name="Grigoriev I.V."/>
            <person name="Hibbett D.S."/>
            <person name="Martin F."/>
            <person name="Nordberg H.P."/>
            <person name="Cantor M.N."/>
            <person name="Hua S.X."/>
        </authorList>
    </citation>
    <scope>NUCLEOTIDE SEQUENCE [LARGE SCALE GENOMIC DNA]</scope>
    <source>
        <strain evidence="6 7">UH-Slu-Lm8-n1</strain>
    </source>
</reference>
<feature type="compositionally biased region" description="Polar residues" evidence="5">
    <location>
        <begin position="322"/>
        <end position="348"/>
    </location>
</feature>
<proteinExistence type="inferred from homology"/>
<dbReference type="InterPro" id="IPR042525">
    <property type="entry name" value="Rad52_Rad59_Rad22_sf"/>
</dbReference>
<dbReference type="InterPro" id="IPR007232">
    <property type="entry name" value="Rad52_Rad59_Rad22"/>
</dbReference>
<dbReference type="InParanoid" id="A0A0D0BK22"/>
<feature type="region of interest" description="Disordered" evidence="5">
    <location>
        <begin position="296"/>
        <end position="379"/>
    </location>
</feature>
<dbReference type="AlphaFoldDB" id="A0A0D0BK22"/>
<dbReference type="PANTHER" id="PTHR12132">
    <property type="entry name" value="DNA REPAIR AND RECOMBINATION PROTEIN RAD52, RAD59"/>
    <property type="match status" value="1"/>
</dbReference>
<protein>
    <recommendedName>
        <fullName evidence="8">DNA repair protein RAD52</fullName>
    </recommendedName>
</protein>
<evidence type="ECO:0000256" key="2">
    <source>
        <dbReference type="ARBA" id="ARBA00022763"/>
    </source>
</evidence>
<comment type="similarity">
    <text evidence="1">Belongs to the RAD52 family.</text>
</comment>
<dbReference type="FunFam" id="3.30.390.80:FF:000001">
    <property type="entry name" value="DNA repair protein RAD52 homolog"/>
    <property type="match status" value="1"/>
</dbReference>
<feature type="region of interest" description="Disordered" evidence="5">
    <location>
        <begin position="428"/>
        <end position="621"/>
    </location>
</feature>